<name>A0A0C9YA62_9AGAR</name>
<sequence>PHPPRPSKNYWVVRIASLAAALDKLNIKISIEDLLKAIHDEDEAVRAEQIERRAALSQRVNTVSDYIANPSKLDPLVKESRRLLIELTGEAFPDGKVP</sequence>
<proteinExistence type="predicted"/>
<dbReference type="Proteomes" id="UP000054477">
    <property type="component" value="Unassembled WGS sequence"/>
</dbReference>
<dbReference type="AlphaFoldDB" id="A0A0C9YA62"/>
<protein>
    <submittedName>
        <fullName evidence="1">Uncharacterized protein</fullName>
    </submittedName>
</protein>
<keyword evidence="2" id="KW-1185">Reference proteome</keyword>
<reference evidence="2" key="2">
    <citation type="submission" date="2015-01" db="EMBL/GenBank/DDBJ databases">
        <title>Evolutionary Origins and Diversification of the Mycorrhizal Mutualists.</title>
        <authorList>
            <consortium name="DOE Joint Genome Institute"/>
            <consortium name="Mycorrhizal Genomics Consortium"/>
            <person name="Kohler A."/>
            <person name="Kuo A."/>
            <person name="Nagy L.G."/>
            <person name="Floudas D."/>
            <person name="Copeland A."/>
            <person name="Barry K.W."/>
            <person name="Cichocki N."/>
            <person name="Veneault-Fourrey C."/>
            <person name="LaButti K."/>
            <person name="Lindquist E.A."/>
            <person name="Lipzen A."/>
            <person name="Lundell T."/>
            <person name="Morin E."/>
            <person name="Murat C."/>
            <person name="Riley R."/>
            <person name="Ohm R."/>
            <person name="Sun H."/>
            <person name="Tunlid A."/>
            <person name="Henrissat B."/>
            <person name="Grigoriev I.V."/>
            <person name="Hibbett D.S."/>
            <person name="Martin F."/>
        </authorList>
    </citation>
    <scope>NUCLEOTIDE SEQUENCE [LARGE SCALE GENOMIC DNA]</scope>
    <source>
        <strain evidence="2">LaAM-08-1</strain>
    </source>
</reference>
<dbReference type="OrthoDB" id="3261852at2759"/>
<evidence type="ECO:0000313" key="1">
    <source>
        <dbReference type="EMBL" id="KIK07122.1"/>
    </source>
</evidence>
<gene>
    <name evidence="1" type="ORF">K443DRAFT_87995</name>
</gene>
<evidence type="ECO:0000313" key="2">
    <source>
        <dbReference type="Proteomes" id="UP000054477"/>
    </source>
</evidence>
<accession>A0A0C9YA62</accession>
<dbReference type="EMBL" id="KN838549">
    <property type="protein sequence ID" value="KIK07122.1"/>
    <property type="molecule type" value="Genomic_DNA"/>
</dbReference>
<feature type="non-terminal residue" evidence="1">
    <location>
        <position position="1"/>
    </location>
</feature>
<organism evidence="1 2">
    <name type="scientific">Laccaria amethystina LaAM-08-1</name>
    <dbReference type="NCBI Taxonomy" id="1095629"/>
    <lineage>
        <taxon>Eukaryota</taxon>
        <taxon>Fungi</taxon>
        <taxon>Dikarya</taxon>
        <taxon>Basidiomycota</taxon>
        <taxon>Agaricomycotina</taxon>
        <taxon>Agaricomycetes</taxon>
        <taxon>Agaricomycetidae</taxon>
        <taxon>Agaricales</taxon>
        <taxon>Agaricineae</taxon>
        <taxon>Hydnangiaceae</taxon>
        <taxon>Laccaria</taxon>
    </lineage>
</organism>
<reference evidence="1 2" key="1">
    <citation type="submission" date="2014-04" db="EMBL/GenBank/DDBJ databases">
        <authorList>
            <consortium name="DOE Joint Genome Institute"/>
            <person name="Kuo A."/>
            <person name="Kohler A."/>
            <person name="Nagy L.G."/>
            <person name="Floudas D."/>
            <person name="Copeland A."/>
            <person name="Barry K.W."/>
            <person name="Cichocki N."/>
            <person name="Veneault-Fourrey C."/>
            <person name="LaButti K."/>
            <person name="Lindquist E.A."/>
            <person name="Lipzen A."/>
            <person name="Lundell T."/>
            <person name="Morin E."/>
            <person name="Murat C."/>
            <person name="Sun H."/>
            <person name="Tunlid A."/>
            <person name="Henrissat B."/>
            <person name="Grigoriev I.V."/>
            <person name="Hibbett D.S."/>
            <person name="Martin F."/>
            <person name="Nordberg H.P."/>
            <person name="Cantor M.N."/>
            <person name="Hua S.X."/>
        </authorList>
    </citation>
    <scope>NUCLEOTIDE SEQUENCE [LARGE SCALE GENOMIC DNA]</scope>
    <source>
        <strain evidence="1 2">LaAM-08-1</strain>
    </source>
</reference>
<dbReference type="HOGENOM" id="CLU_2037491_0_0_1"/>